<evidence type="ECO:0000313" key="3">
    <source>
        <dbReference type="Proteomes" id="UP000824164"/>
    </source>
</evidence>
<reference evidence="2" key="2">
    <citation type="journal article" date="2021" name="PeerJ">
        <title>Extensive microbial diversity within the chicken gut microbiome revealed by metagenomics and culture.</title>
        <authorList>
            <person name="Gilroy R."/>
            <person name="Ravi A."/>
            <person name="Getino M."/>
            <person name="Pursley I."/>
            <person name="Horton D.L."/>
            <person name="Alikhan N.F."/>
            <person name="Baker D."/>
            <person name="Gharbi K."/>
            <person name="Hall N."/>
            <person name="Watson M."/>
            <person name="Adriaenssens E.M."/>
            <person name="Foster-Nyarko E."/>
            <person name="Jarju S."/>
            <person name="Secka A."/>
            <person name="Antonio M."/>
            <person name="Oren A."/>
            <person name="Chaudhuri R.R."/>
            <person name="La Ragione R."/>
            <person name="Hildebrand F."/>
            <person name="Pallen M.J."/>
        </authorList>
    </citation>
    <scope>NUCLEOTIDE SEQUENCE</scope>
    <source>
        <strain evidence="2">CHK187-14744</strain>
    </source>
</reference>
<dbReference type="PANTHER" id="PTHR30336:SF4">
    <property type="entry name" value="ENVELOPE BIOGENESIS FACTOR ELYC"/>
    <property type="match status" value="1"/>
</dbReference>
<protein>
    <submittedName>
        <fullName evidence="2">YdcF family protein</fullName>
    </submittedName>
</protein>
<feature type="domain" description="DUF218" evidence="1">
    <location>
        <begin position="45"/>
        <end position="164"/>
    </location>
</feature>
<dbReference type="Pfam" id="PF02698">
    <property type="entry name" value="DUF218"/>
    <property type="match status" value="1"/>
</dbReference>
<proteinExistence type="predicted"/>
<dbReference type="Proteomes" id="UP000824164">
    <property type="component" value="Unassembled WGS sequence"/>
</dbReference>
<dbReference type="InterPro" id="IPR014729">
    <property type="entry name" value="Rossmann-like_a/b/a_fold"/>
</dbReference>
<dbReference type="GO" id="GO:0043164">
    <property type="term" value="P:Gram-negative-bacterium-type cell wall biogenesis"/>
    <property type="evidence" value="ECO:0007669"/>
    <property type="project" value="TreeGrafter"/>
</dbReference>
<dbReference type="PANTHER" id="PTHR30336">
    <property type="entry name" value="INNER MEMBRANE PROTEIN, PROBABLE PERMEASE"/>
    <property type="match status" value="1"/>
</dbReference>
<comment type="caution">
    <text evidence="2">The sequence shown here is derived from an EMBL/GenBank/DDBJ whole genome shotgun (WGS) entry which is preliminary data.</text>
</comment>
<organism evidence="2 3">
    <name type="scientific">Candidatus Onthocola gallistercoris</name>
    <dbReference type="NCBI Taxonomy" id="2840876"/>
    <lineage>
        <taxon>Bacteria</taxon>
        <taxon>Bacillati</taxon>
        <taxon>Bacillota</taxon>
        <taxon>Bacilli</taxon>
        <taxon>Candidatus Onthocola</taxon>
    </lineage>
</organism>
<sequence length="201" mass="22090">MGMSILPEKIWATLRLPVVLMASAVGSLSYRMIQAGKSKPEQGADYIIVLGAQVRGSKPSRSLLYRIEAAAEYMKANPDTVAIASGGQGDGEAISEACCIRRILEKMGIQRDRIIEENRSVSTWENLRYSLGIGGRDASYIIATNSFHIYRALKTAKAVGMARCAGLGARSHPLFQLNYFVREIFALAKLYMKLGAERIRS</sequence>
<dbReference type="GO" id="GO:0000270">
    <property type="term" value="P:peptidoglycan metabolic process"/>
    <property type="evidence" value="ECO:0007669"/>
    <property type="project" value="TreeGrafter"/>
</dbReference>
<evidence type="ECO:0000313" key="2">
    <source>
        <dbReference type="EMBL" id="HIU02635.1"/>
    </source>
</evidence>
<dbReference type="InterPro" id="IPR003848">
    <property type="entry name" value="DUF218"/>
</dbReference>
<dbReference type="Gene3D" id="3.40.50.620">
    <property type="entry name" value="HUPs"/>
    <property type="match status" value="1"/>
</dbReference>
<reference evidence="2" key="1">
    <citation type="submission" date="2020-10" db="EMBL/GenBank/DDBJ databases">
        <authorList>
            <person name="Gilroy R."/>
        </authorList>
    </citation>
    <scope>NUCLEOTIDE SEQUENCE</scope>
    <source>
        <strain evidence="2">CHK187-14744</strain>
    </source>
</reference>
<dbReference type="EMBL" id="DVLT01000037">
    <property type="protein sequence ID" value="HIU02635.1"/>
    <property type="molecule type" value="Genomic_DNA"/>
</dbReference>
<name>A0A9D1HFP8_9FIRM</name>
<dbReference type="AlphaFoldDB" id="A0A9D1HFP8"/>
<evidence type="ECO:0000259" key="1">
    <source>
        <dbReference type="Pfam" id="PF02698"/>
    </source>
</evidence>
<gene>
    <name evidence="2" type="ORF">IAB63_05230</name>
</gene>
<accession>A0A9D1HFP8</accession>
<dbReference type="GO" id="GO:0005886">
    <property type="term" value="C:plasma membrane"/>
    <property type="evidence" value="ECO:0007669"/>
    <property type="project" value="TreeGrafter"/>
</dbReference>
<dbReference type="InterPro" id="IPR051599">
    <property type="entry name" value="Cell_Envelope_Assoc"/>
</dbReference>
<dbReference type="CDD" id="cd06259">
    <property type="entry name" value="YdcF-like"/>
    <property type="match status" value="1"/>
</dbReference>